<proteinExistence type="predicted"/>
<dbReference type="Proteomes" id="UP000292085">
    <property type="component" value="Unassembled WGS sequence"/>
</dbReference>
<organism evidence="3 4">
    <name type="scientific">Sphingomonas populi</name>
    <dbReference type="NCBI Taxonomy" id="2484750"/>
    <lineage>
        <taxon>Bacteria</taxon>
        <taxon>Pseudomonadati</taxon>
        <taxon>Pseudomonadota</taxon>
        <taxon>Alphaproteobacteria</taxon>
        <taxon>Sphingomonadales</taxon>
        <taxon>Sphingomonadaceae</taxon>
        <taxon>Sphingomonas</taxon>
    </lineage>
</organism>
<evidence type="ECO:0000259" key="2">
    <source>
        <dbReference type="Pfam" id="PF12804"/>
    </source>
</evidence>
<dbReference type="RefSeq" id="WP_130156885.1">
    <property type="nucleotide sequence ID" value="NZ_SGIS01000012.1"/>
</dbReference>
<protein>
    <submittedName>
        <fullName evidence="3">GTP--adenosylcobinamide-phosphate guanylyltransferase</fullName>
    </submittedName>
</protein>
<dbReference type="InterPro" id="IPR025877">
    <property type="entry name" value="MobA-like_NTP_Trfase"/>
</dbReference>
<name>A0A4V2DDE1_9SPHN</name>
<gene>
    <name evidence="3" type="ORF">EWE75_09735</name>
</gene>
<keyword evidence="1" id="KW-0460">Magnesium</keyword>
<dbReference type="Pfam" id="PF12804">
    <property type="entry name" value="NTP_transf_3"/>
    <property type="match status" value="1"/>
</dbReference>
<keyword evidence="3" id="KW-0808">Transferase</keyword>
<evidence type="ECO:0000313" key="3">
    <source>
        <dbReference type="EMBL" id="RZF64668.1"/>
    </source>
</evidence>
<dbReference type="InterPro" id="IPR029044">
    <property type="entry name" value="Nucleotide-diphossugar_trans"/>
</dbReference>
<dbReference type="AlphaFoldDB" id="A0A4V2DDE1"/>
<feature type="domain" description="MobA-like NTP transferase" evidence="2">
    <location>
        <begin position="5"/>
        <end position="132"/>
    </location>
</feature>
<dbReference type="SUPFAM" id="SSF53448">
    <property type="entry name" value="Nucleotide-diphospho-sugar transferases"/>
    <property type="match status" value="1"/>
</dbReference>
<sequence length="247" mass="26049">MSFNAVILAGSRGGIDPVAAYAGVANKALIAVGGRTMLARVVDALRGAGAGRILVSTNDEMVRREALALGAEPIAAEAGPSASAARGFELAGAPLLLTTADHALLRPEWITAFLGAVADDADVAVLLARRETIARDAPTTKRTYLRFADGDWSGCNLFWLATPAANAALDLWQQVERDRKRPWRIVRRLGIMPLLRYATGRLTLASALADIGARVGARARVVESSFGLAAVDVDKPGDLDLVRGLVE</sequence>
<keyword evidence="3" id="KW-0548">Nucleotidyltransferase</keyword>
<dbReference type="Gene3D" id="3.90.550.10">
    <property type="entry name" value="Spore Coat Polysaccharide Biosynthesis Protein SpsA, Chain A"/>
    <property type="match status" value="1"/>
</dbReference>
<dbReference type="EMBL" id="SGIS01000012">
    <property type="protein sequence ID" value="RZF64668.1"/>
    <property type="molecule type" value="Genomic_DNA"/>
</dbReference>
<dbReference type="GO" id="GO:0016779">
    <property type="term" value="F:nucleotidyltransferase activity"/>
    <property type="evidence" value="ECO:0007669"/>
    <property type="project" value="UniProtKB-KW"/>
</dbReference>
<keyword evidence="4" id="KW-1185">Reference proteome</keyword>
<evidence type="ECO:0000256" key="1">
    <source>
        <dbReference type="ARBA" id="ARBA00022842"/>
    </source>
</evidence>
<dbReference type="OrthoDB" id="159246at2"/>
<comment type="caution">
    <text evidence="3">The sequence shown here is derived from an EMBL/GenBank/DDBJ whole genome shotgun (WGS) entry which is preliminary data.</text>
</comment>
<reference evidence="3 4" key="1">
    <citation type="submission" date="2019-02" db="EMBL/GenBank/DDBJ databases">
        <authorList>
            <person name="Li Y."/>
        </authorList>
    </citation>
    <scope>NUCLEOTIDE SEQUENCE [LARGE SCALE GENOMIC DNA]</scope>
    <source>
        <strain evidence="3 4">3-7</strain>
    </source>
</reference>
<evidence type="ECO:0000313" key="4">
    <source>
        <dbReference type="Proteomes" id="UP000292085"/>
    </source>
</evidence>
<accession>A0A4V2DDE1</accession>